<evidence type="ECO:0000313" key="2">
    <source>
        <dbReference type="Proteomes" id="UP001589891"/>
    </source>
</evidence>
<keyword evidence="2" id="KW-1185">Reference proteome</keyword>
<proteinExistence type="predicted"/>
<protein>
    <submittedName>
        <fullName evidence="1">IS110 family transposase</fullName>
    </submittedName>
</protein>
<accession>A0ABV6SPM9</accession>
<gene>
    <name evidence="1" type="ORF">ACFFGX_18575</name>
</gene>
<dbReference type="EMBL" id="JBHLSS010000116">
    <property type="protein sequence ID" value="MFC0711469.1"/>
    <property type="molecule type" value="Genomic_DNA"/>
</dbReference>
<dbReference type="Proteomes" id="UP001589891">
    <property type="component" value="Unassembled WGS sequence"/>
</dbReference>
<organism evidence="1 2">
    <name type="scientific">Azorhizophilus paspali</name>
    <name type="common">Azotobacter paspali</name>
    <dbReference type="NCBI Taxonomy" id="69963"/>
    <lineage>
        <taxon>Bacteria</taxon>
        <taxon>Pseudomonadati</taxon>
        <taxon>Pseudomonadota</taxon>
        <taxon>Gammaproteobacteria</taxon>
        <taxon>Pseudomonadales</taxon>
        <taxon>Pseudomonadaceae</taxon>
        <taxon>Azorhizophilus</taxon>
    </lineage>
</organism>
<comment type="caution">
    <text evidence="1">The sequence shown here is derived from an EMBL/GenBank/DDBJ whole genome shotgun (WGS) entry which is preliminary data.</text>
</comment>
<evidence type="ECO:0000313" key="1">
    <source>
        <dbReference type="EMBL" id="MFC0711469.1"/>
    </source>
</evidence>
<reference evidence="1 2" key="1">
    <citation type="submission" date="2024-09" db="EMBL/GenBank/DDBJ databases">
        <authorList>
            <person name="Sun Q."/>
            <person name="Mori K."/>
        </authorList>
    </citation>
    <scope>NUCLEOTIDE SEQUENCE [LARGE SCALE GENOMIC DNA]</scope>
    <source>
        <strain evidence="1 2">NCAIM B.01794</strain>
    </source>
</reference>
<sequence>MSTVALVGIDLGKHSFHLHGQDKAGQEVFGKKATRLQMMRLLGNLPACTVALEACTGAHFIARQLIATGHEV</sequence>
<name>A0ABV6SPM9_AZOPA</name>
<feature type="non-terminal residue" evidence="1">
    <location>
        <position position="72"/>
    </location>
</feature>